<dbReference type="AlphaFoldDB" id="A0A151P6Y7"/>
<keyword evidence="2" id="KW-1185">Reference proteome</keyword>
<evidence type="ECO:0000313" key="2">
    <source>
        <dbReference type="Proteomes" id="UP000050525"/>
    </source>
</evidence>
<evidence type="ECO:0000313" key="1">
    <source>
        <dbReference type="EMBL" id="KYO44847.1"/>
    </source>
</evidence>
<proteinExistence type="predicted"/>
<name>A0A151P6Y7_ALLMI</name>
<dbReference type="Proteomes" id="UP000050525">
    <property type="component" value="Unassembled WGS sequence"/>
</dbReference>
<accession>A0A151P6Y7</accession>
<protein>
    <submittedName>
        <fullName evidence="1">Uncharacterized protein</fullName>
    </submittedName>
</protein>
<gene>
    <name evidence="1" type="ORF">Y1Q_0016640</name>
</gene>
<comment type="caution">
    <text evidence="1">The sequence shown here is derived from an EMBL/GenBank/DDBJ whole genome shotgun (WGS) entry which is preliminary data.</text>
</comment>
<dbReference type="EMBL" id="AKHW03000647">
    <property type="protein sequence ID" value="KYO44847.1"/>
    <property type="molecule type" value="Genomic_DNA"/>
</dbReference>
<reference evidence="1 2" key="1">
    <citation type="journal article" date="2012" name="Genome Biol.">
        <title>Sequencing three crocodilian genomes to illuminate the evolution of archosaurs and amniotes.</title>
        <authorList>
            <person name="St John J.A."/>
            <person name="Braun E.L."/>
            <person name="Isberg S.R."/>
            <person name="Miles L.G."/>
            <person name="Chong A.Y."/>
            <person name="Gongora J."/>
            <person name="Dalzell P."/>
            <person name="Moran C."/>
            <person name="Bed'hom B."/>
            <person name="Abzhanov A."/>
            <person name="Burgess S.C."/>
            <person name="Cooksey A.M."/>
            <person name="Castoe T.A."/>
            <person name="Crawford N.G."/>
            <person name="Densmore L.D."/>
            <person name="Drew J.C."/>
            <person name="Edwards S.V."/>
            <person name="Faircloth B.C."/>
            <person name="Fujita M.K."/>
            <person name="Greenwold M.J."/>
            <person name="Hoffmann F.G."/>
            <person name="Howard J.M."/>
            <person name="Iguchi T."/>
            <person name="Janes D.E."/>
            <person name="Khan S.Y."/>
            <person name="Kohno S."/>
            <person name="de Koning A.J."/>
            <person name="Lance S.L."/>
            <person name="McCarthy F.M."/>
            <person name="McCormack J.E."/>
            <person name="Merchant M.E."/>
            <person name="Peterson D.G."/>
            <person name="Pollock D.D."/>
            <person name="Pourmand N."/>
            <person name="Raney B.J."/>
            <person name="Roessler K.A."/>
            <person name="Sanford J.R."/>
            <person name="Sawyer R.H."/>
            <person name="Schmidt C.J."/>
            <person name="Triplett E.W."/>
            <person name="Tuberville T.D."/>
            <person name="Venegas-Anaya M."/>
            <person name="Howard J.T."/>
            <person name="Jarvis E.D."/>
            <person name="Guillette L.J.Jr."/>
            <person name="Glenn T.C."/>
            <person name="Green R.E."/>
            <person name="Ray D.A."/>
        </authorList>
    </citation>
    <scope>NUCLEOTIDE SEQUENCE [LARGE SCALE GENOMIC DNA]</scope>
    <source>
        <strain evidence="1">KSC_2009_1</strain>
    </source>
</reference>
<organism evidence="1 2">
    <name type="scientific">Alligator mississippiensis</name>
    <name type="common">American alligator</name>
    <dbReference type="NCBI Taxonomy" id="8496"/>
    <lineage>
        <taxon>Eukaryota</taxon>
        <taxon>Metazoa</taxon>
        <taxon>Chordata</taxon>
        <taxon>Craniata</taxon>
        <taxon>Vertebrata</taxon>
        <taxon>Euteleostomi</taxon>
        <taxon>Archelosauria</taxon>
        <taxon>Archosauria</taxon>
        <taxon>Crocodylia</taxon>
        <taxon>Alligatoridae</taxon>
        <taxon>Alligatorinae</taxon>
        <taxon>Alligator</taxon>
    </lineage>
</organism>
<sequence>MGSPTCQVTQHQGLDLVCGQEGLQSEWEALQRSLSSPEKWLLMSTRKKAGKCPMDPWCQQMGSTQSGLRALPQVWHREQNQGQVRRGQCLFTPGPMRT</sequence>